<dbReference type="Pfam" id="PF03435">
    <property type="entry name" value="Sacchrp_dh_NADP"/>
    <property type="match status" value="1"/>
</dbReference>
<evidence type="ECO:0000259" key="3">
    <source>
        <dbReference type="Pfam" id="PF16653"/>
    </source>
</evidence>
<dbReference type="SUPFAM" id="SSF55347">
    <property type="entry name" value="Glyceraldehyde-3-phosphate dehydrogenase-like, C-terminal domain"/>
    <property type="match status" value="1"/>
</dbReference>
<evidence type="ECO:0008006" key="6">
    <source>
        <dbReference type="Google" id="ProtNLM"/>
    </source>
</evidence>
<keyword evidence="1" id="KW-0560">Oxidoreductase</keyword>
<dbReference type="InterPro" id="IPR032095">
    <property type="entry name" value="Sacchrp_dh-like_C"/>
</dbReference>
<dbReference type="AlphaFoldDB" id="A0A7T0G1D2"/>
<accession>A0A7T0G1D2</accession>
<feature type="domain" description="Saccharopine dehydrogenase-like C-terminal" evidence="3">
    <location>
        <begin position="142"/>
        <end position="374"/>
    </location>
</feature>
<organism evidence="4 5">
    <name type="scientific">Candidatus Nitronauta litoralis</name>
    <dbReference type="NCBI Taxonomy" id="2705533"/>
    <lineage>
        <taxon>Bacteria</taxon>
        <taxon>Pseudomonadati</taxon>
        <taxon>Nitrospinota/Tectimicrobiota group</taxon>
        <taxon>Nitrospinota</taxon>
        <taxon>Nitrospinia</taxon>
        <taxon>Nitrospinales</taxon>
        <taxon>Nitrospinaceae</taxon>
        <taxon>Candidatus Nitronauta</taxon>
    </lineage>
</organism>
<proteinExistence type="predicted"/>
<dbReference type="GO" id="GO:0016491">
    <property type="term" value="F:oxidoreductase activity"/>
    <property type="evidence" value="ECO:0007669"/>
    <property type="project" value="UniProtKB-KW"/>
</dbReference>
<dbReference type="PANTHER" id="PTHR11133">
    <property type="entry name" value="SACCHAROPINE DEHYDROGENASE"/>
    <property type="match status" value="1"/>
</dbReference>
<dbReference type="Gene3D" id="3.30.360.10">
    <property type="entry name" value="Dihydrodipicolinate Reductase, domain 2"/>
    <property type="match status" value="1"/>
</dbReference>
<name>A0A7T0G1D2_9BACT</name>
<dbReference type="InterPro" id="IPR005097">
    <property type="entry name" value="Sacchrp_dh_NADP-bd"/>
</dbReference>
<sequence>MEHLIFQAMSYRYAILGAGRQGVSAAYDLARFGEAEEILLFDLSWSGASRGAAKINQLTGREIAQGKFLDVRDSDEVRKAFLGIHTALSAVPYLYNLTLTEAAIDTGTNLCDLGGHTGTSREILVLGESAREKGITIIPDCGMAPGLNINLGIHAMSFIEEPEELFIWDGGLPQNPVPPWNYVSTFHINGLTNEYFADACFIRGGKVANIPCLTELEALSFDSPLGTLEAAVTSGGLSTIPWILKDKLKKLENKTLRYPGHWQTFEAYKRLGLFELETVDVGDTKIVPREFFHTLLEPKISSQEARDISVIRTKCNGIQNGKPGSCTVELMDIFDDHTGFTAMEKMTGWHIAIVAHLAAKGELPAGPLTVDKVLEGKRLEEECKKRGWNLKISHS</sequence>
<feature type="domain" description="Saccharopine dehydrogenase NADP binding" evidence="2">
    <location>
        <begin position="15"/>
        <end position="138"/>
    </location>
</feature>
<protein>
    <recommendedName>
        <fullName evidence="6">Saccharopine dehydrogenase</fullName>
    </recommendedName>
</protein>
<evidence type="ECO:0000313" key="4">
    <source>
        <dbReference type="EMBL" id="QPJ63470.1"/>
    </source>
</evidence>
<reference evidence="4 5" key="1">
    <citation type="submission" date="2020-02" db="EMBL/GenBank/DDBJ databases">
        <title>Genomic and physiological characterization of two novel Nitrospinaceae genera.</title>
        <authorList>
            <person name="Mueller A.J."/>
            <person name="Jung M.-Y."/>
            <person name="Strachan C.R."/>
            <person name="Herbold C.W."/>
            <person name="Kirkegaard R.H."/>
            <person name="Daims H."/>
        </authorList>
    </citation>
    <scope>NUCLEOTIDE SEQUENCE [LARGE SCALE GENOMIC DNA]</scope>
    <source>
        <strain evidence="4">EB</strain>
    </source>
</reference>
<dbReference type="PANTHER" id="PTHR11133:SF22">
    <property type="entry name" value="ALPHA-AMINOADIPIC SEMIALDEHYDE SYNTHASE, MITOCHONDRIAL"/>
    <property type="match status" value="1"/>
</dbReference>
<dbReference type="Pfam" id="PF16653">
    <property type="entry name" value="Sacchrp_dh_C"/>
    <property type="match status" value="1"/>
</dbReference>
<dbReference type="Gene3D" id="3.40.50.720">
    <property type="entry name" value="NAD(P)-binding Rossmann-like Domain"/>
    <property type="match status" value="1"/>
</dbReference>
<evidence type="ECO:0000256" key="1">
    <source>
        <dbReference type="ARBA" id="ARBA00023002"/>
    </source>
</evidence>
<evidence type="ECO:0000259" key="2">
    <source>
        <dbReference type="Pfam" id="PF03435"/>
    </source>
</evidence>
<dbReference type="EMBL" id="CP048685">
    <property type="protein sequence ID" value="QPJ63470.1"/>
    <property type="molecule type" value="Genomic_DNA"/>
</dbReference>
<dbReference type="KEGG" id="nli:G3M70_16950"/>
<dbReference type="SUPFAM" id="SSF51735">
    <property type="entry name" value="NAD(P)-binding Rossmann-fold domains"/>
    <property type="match status" value="1"/>
</dbReference>
<evidence type="ECO:0000313" key="5">
    <source>
        <dbReference type="Proteomes" id="UP000594688"/>
    </source>
</evidence>
<dbReference type="Proteomes" id="UP000594688">
    <property type="component" value="Chromosome"/>
</dbReference>
<dbReference type="InterPro" id="IPR051168">
    <property type="entry name" value="AASS"/>
</dbReference>
<gene>
    <name evidence="4" type="ORF">G3M70_16950</name>
</gene>
<dbReference type="InterPro" id="IPR036291">
    <property type="entry name" value="NAD(P)-bd_dom_sf"/>
</dbReference>